<evidence type="ECO:0000313" key="3">
    <source>
        <dbReference type="Proteomes" id="UP001431209"/>
    </source>
</evidence>
<feature type="compositionally biased region" description="Basic and acidic residues" evidence="1">
    <location>
        <begin position="301"/>
        <end position="311"/>
    </location>
</feature>
<evidence type="ECO:0000313" key="2">
    <source>
        <dbReference type="EMBL" id="KAL0479283.1"/>
    </source>
</evidence>
<keyword evidence="3" id="KW-1185">Reference proteome</keyword>
<dbReference type="Proteomes" id="UP001431209">
    <property type="component" value="Unassembled WGS sequence"/>
</dbReference>
<dbReference type="EMBL" id="JAOPGA020000526">
    <property type="protein sequence ID" value="KAL0479283.1"/>
    <property type="molecule type" value="Genomic_DNA"/>
</dbReference>
<organism evidence="2 3">
    <name type="scientific">Acrasis kona</name>
    <dbReference type="NCBI Taxonomy" id="1008807"/>
    <lineage>
        <taxon>Eukaryota</taxon>
        <taxon>Discoba</taxon>
        <taxon>Heterolobosea</taxon>
        <taxon>Tetramitia</taxon>
        <taxon>Eutetramitia</taxon>
        <taxon>Acrasidae</taxon>
        <taxon>Acrasis</taxon>
    </lineage>
</organism>
<protein>
    <submittedName>
        <fullName evidence="2">Uncharacterized protein</fullName>
    </submittedName>
</protein>
<sequence>MLSPEHIERSVKAPVQSSPTIQVSIFSQPDNVEVNYESNEQEVDYNLDEEDEQIVGCIEGNDEFYTGDDLDDEYNEREVSCELFDSDGEEISQVTNTQESLGSNIRRNISRLSVSRQTFTEKPHQVEQKNNLTQNKTSHDLHQSFDQENQFEDFYVDAGGFSNVDFDTEMKENVQQQSSVNITTKNPAHANSTFTSPLWCAHEKNVNVINYSIKSIPVSSPLHSRKSYTALYRHHEASMRRDVNKKKSNPSDDTIEEFSSQERSELILRRGGFAQYNNSVLDVTGQMFDQSKDWLSKVRSMKFETPKEHPSQKKIVKNKK</sequence>
<feature type="region of interest" description="Disordered" evidence="1">
    <location>
        <begin position="239"/>
        <end position="258"/>
    </location>
</feature>
<comment type="caution">
    <text evidence="2">The sequence shown here is derived from an EMBL/GenBank/DDBJ whole genome shotgun (WGS) entry which is preliminary data.</text>
</comment>
<accession>A0AAW2YPH4</accession>
<feature type="region of interest" description="Disordered" evidence="1">
    <location>
        <begin position="301"/>
        <end position="320"/>
    </location>
</feature>
<name>A0AAW2YPH4_9EUKA</name>
<dbReference type="AlphaFoldDB" id="A0AAW2YPH4"/>
<proteinExistence type="predicted"/>
<reference evidence="2 3" key="1">
    <citation type="submission" date="2024-03" db="EMBL/GenBank/DDBJ databases">
        <title>The Acrasis kona genome and developmental transcriptomes reveal deep origins of eukaryotic multicellular pathways.</title>
        <authorList>
            <person name="Sheikh S."/>
            <person name="Fu C.-J."/>
            <person name="Brown M.W."/>
            <person name="Baldauf S.L."/>
        </authorList>
    </citation>
    <scope>NUCLEOTIDE SEQUENCE [LARGE SCALE GENOMIC DNA]</scope>
    <source>
        <strain evidence="2 3">ATCC MYA-3509</strain>
    </source>
</reference>
<gene>
    <name evidence="2" type="ORF">AKO1_008122</name>
</gene>
<evidence type="ECO:0000256" key="1">
    <source>
        <dbReference type="SAM" id="MobiDB-lite"/>
    </source>
</evidence>